<keyword evidence="4 7" id="KW-0812">Transmembrane</keyword>
<keyword evidence="5 7" id="KW-1133">Transmembrane helix</keyword>
<keyword evidence="3" id="KW-1003">Cell membrane</keyword>
<evidence type="ECO:0000256" key="2">
    <source>
        <dbReference type="ARBA" id="ARBA00007400"/>
    </source>
</evidence>
<dbReference type="Pfam" id="PF01757">
    <property type="entry name" value="Acyl_transf_3"/>
    <property type="match status" value="1"/>
</dbReference>
<feature type="transmembrane region" description="Helical" evidence="7">
    <location>
        <begin position="195"/>
        <end position="212"/>
    </location>
</feature>
<evidence type="ECO:0000256" key="6">
    <source>
        <dbReference type="ARBA" id="ARBA00023136"/>
    </source>
</evidence>
<gene>
    <name evidence="9" type="ORF">QBO96_20700</name>
</gene>
<feature type="transmembrane region" description="Helical" evidence="7">
    <location>
        <begin position="224"/>
        <end position="244"/>
    </location>
</feature>
<dbReference type="PANTHER" id="PTHR40074">
    <property type="entry name" value="O-ACETYLTRANSFERASE WECH"/>
    <property type="match status" value="1"/>
</dbReference>
<dbReference type="InterPro" id="IPR002656">
    <property type="entry name" value="Acyl_transf_3_dom"/>
</dbReference>
<evidence type="ECO:0000256" key="4">
    <source>
        <dbReference type="ARBA" id="ARBA00022692"/>
    </source>
</evidence>
<feature type="transmembrane region" description="Helical" evidence="7">
    <location>
        <begin position="280"/>
        <end position="302"/>
    </location>
</feature>
<reference evidence="9 10" key="1">
    <citation type="submission" date="2023-04" db="EMBL/GenBank/DDBJ databases">
        <title>Genomic of Lysinibacillus capsici TSBLM.</title>
        <authorList>
            <person name="Hu X.S."/>
            <person name="Yu C.H."/>
        </authorList>
    </citation>
    <scope>NUCLEOTIDE SEQUENCE [LARGE SCALE GENOMIC DNA]</scope>
    <source>
        <strain evidence="9 10">TSBLM</strain>
    </source>
</reference>
<evidence type="ECO:0000313" key="10">
    <source>
        <dbReference type="Proteomes" id="UP001244564"/>
    </source>
</evidence>
<protein>
    <submittedName>
        <fullName evidence="9">Acyltransferase family protein</fullName>
    </submittedName>
</protein>
<feature type="transmembrane region" description="Helical" evidence="7">
    <location>
        <begin position="153"/>
        <end position="171"/>
    </location>
</feature>
<evidence type="ECO:0000256" key="3">
    <source>
        <dbReference type="ARBA" id="ARBA00022475"/>
    </source>
</evidence>
<sequence>MKREVKEIYLLRYVACLGIVLMHSVTLALNMYDIEEGPLFVILTSIQLIFMFGTPLFIFISEFVIAYSYSDRLPKKFYVKRYKYMLTPFLFIGLLDAVLKSIELPSIEFAKKLLLNYLEGDFHGYFIVIIFQFYIIHPFFVKFIASRYPAYKVIMTAFIINFGYLAFFNFLDPFKYFPDLAYTSLQWDFFNKMPFPAWIAYFAVAYYCGKNYDKFLSWLQRFRYLLLAVLLITVSLLLITQLSGIITEVHSKRIDVILYTFSVAFLLFFIASNRRKMPKFIIFISRYSFGIYLLHPLVNSLLKIFLTNFIETLSVFSVIAISFIVSLSCSICITYIMSKWKLGAFFIGQLNTNGDSSNKKDAQFPIQKS</sequence>
<keyword evidence="9" id="KW-0012">Acyltransferase</keyword>
<dbReference type="GO" id="GO:0016746">
    <property type="term" value="F:acyltransferase activity"/>
    <property type="evidence" value="ECO:0007669"/>
    <property type="project" value="UniProtKB-KW"/>
</dbReference>
<evidence type="ECO:0000256" key="7">
    <source>
        <dbReference type="SAM" id="Phobius"/>
    </source>
</evidence>
<feature type="transmembrane region" description="Helical" evidence="7">
    <location>
        <begin position="314"/>
        <end position="337"/>
    </location>
</feature>
<accession>A0ABY8KF49</accession>
<name>A0ABY8KF49_9BACI</name>
<feature type="transmembrane region" description="Helical" evidence="7">
    <location>
        <begin position="9"/>
        <end position="29"/>
    </location>
</feature>
<evidence type="ECO:0000256" key="5">
    <source>
        <dbReference type="ARBA" id="ARBA00022989"/>
    </source>
</evidence>
<dbReference type="RefSeq" id="WP_279494244.1">
    <property type="nucleotide sequence ID" value="NZ_CP122283.1"/>
</dbReference>
<comment type="similarity">
    <text evidence="2">Belongs to the acyltransferase 3 family.</text>
</comment>
<feature type="transmembrane region" description="Helical" evidence="7">
    <location>
        <begin position="256"/>
        <end position="273"/>
    </location>
</feature>
<feature type="transmembrane region" description="Helical" evidence="7">
    <location>
        <begin position="122"/>
        <end position="141"/>
    </location>
</feature>
<organism evidence="9 10">
    <name type="scientific">Lysinibacillus capsici</name>
    <dbReference type="NCBI Taxonomy" id="2115968"/>
    <lineage>
        <taxon>Bacteria</taxon>
        <taxon>Bacillati</taxon>
        <taxon>Bacillota</taxon>
        <taxon>Bacilli</taxon>
        <taxon>Bacillales</taxon>
        <taxon>Bacillaceae</taxon>
        <taxon>Lysinibacillus</taxon>
    </lineage>
</organism>
<dbReference type="EMBL" id="CP122283">
    <property type="protein sequence ID" value="WGF38112.1"/>
    <property type="molecule type" value="Genomic_DNA"/>
</dbReference>
<comment type="subcellular location">
    <subcellularLocation>
        <location evidence="1">Cell membrane</location>
        <topology evidence="1">Multi-pass membrane protein</topology>
    </subcellularLocation>
</comment>
<feature type="domain" description="Acyltransferase 3" evidence="8">
    <location>
        <begin position="7"/>
        <end position="333"/>
    </location>
</feature>
<keyword evidence="9" id="KW-0808">Transferase</keyword>
<feature type="transmembrane region" description="Helical" evidence="7">
    <location>
        <begin position="82"/>
        <end position="102"/>
    </location>
</feature>
<keyword evidence="6 7" id="KW-0472">Membrane</keyword>
<evidence type="ECO:0000313" key="9">
    <source>
        <dbReference type="EMBL" id="WGF38112.1"/>
    </source>
</evidence>
<feature type="transmembrane region" description="Helical" evidence="7">
    <location>
        <begin position="49"/>
        <end position="70"/>
    </location>
</feature>
<dbReference type="Proteomes" id="UP001244564">
    <property type="component" value="Chromosome"/>
</dbReference>
<proteinExistence type="inferred from homology"/>
<keyword evidence="10" id="KW-1185">Reference proteome</keyword>
<dbReference type="PANTHER" id="PTHR40074:SF2">
    <property type="entry name" value="O-ACETYLTRANSFERASE WECH"/>
    <property type="match status" value="1"/>
</dbReference>
<evidence type="ECO:0000256" key="1">
    <source>
        <dbReference type="ARBA" id="ARBA00004651"/>
    </source>
</evidence>
<evidence type="ECO:0000259" key="8">
    <source>
        <dbReference type="Pfam" id="PF01757"/>
    </source>
</evidence>